<gene>
    <name evidence="4" type="ORF">VDAG_02407</name>
</gene>
<dbReference type="SMART" id="SM00066">
    <property type="entry name" value="GAL4"/>
    <property type="match status" value="1"/>
</dbReference>
<sequence>MSRRILPNLAEGPPPNSRESVFSLDSVPTEGGRRQRASAACHECRKQKSKCSAHRPQCLRCQRLSKECVYNTTPTETQQQSFQRKYGELEARNTDLEYLFSFFRDGPETDVYVVLRRIRDGADLKSLGRHIRDGSLLLQLAHHGEVI</sequence>
<dbReference type="RefSeq" id="XP_009651355.1">
    <property type="nucleotide sequence ID" value="XM_009653060.1"/>
</dbReference>
<feature type="region of interest" description="Disordered" evidence="2">
    <location>
        <begin position="1"/>
        <end position="31"/>
    </location>
</feature>
<evidence type="ECO:0000256" key="1">
    <source>
        <dbReference type="ARBA" id="ARBA00023242"/>
    </source>
</evidence>
<evidence type="ECO:0000313" key="5">
    <source>
        <dbReference type="Proteomes" id="UP000001611"/>
    </source>
</evidence>
<dbReference type="GO" id="GO:0008270">
    <property type="term" value="F:zinc ion binding"/>
    <property type="evidence" value="ECO:0007669"/>
    <property type="project" value="InterPro"/>
</dbReference>
<reference evidence="4 5" key="1">
    <citation type="submission" date="2008-03" db="EMBL/GenBank/DDBJ databases">
        <title>The Genome Sequence of Verticillium dahliae VdLs.17.</title>
        <authorList>
            <consortium name="The Broad Institute Genome Sequencing Platform"/>
            <person name="Ma L.-J.J."/>
            <person name="Klosterman S.J."/>
            <person name="Subbarao K."/>
            <person name="Dobinson K."/>
            <person name="Veronese P."/>
            <person name="Kang S."/>
            <person name="Gold S.E."/>
            <person name="Young S."/>
            <person name="Jaffe D."/>
            <person name="Gnerre S."/>
            <person name="Berlin A."/>
            <person name="Heiman D."/>
            <person name="Hepburn T."/>
            <person name="Sykes S."/>
            <person name="Alvarado L."/>
            <person name="Kodira C.D."/>
            <person name="Lander E."/>
            <person name="Galagan J."/>
            <person name="Nusbaum C."/>
            <person name="Birren B."/>
        </authorList>
    </citation>
    <scope>NUCLEOTIDE SEQUENCE [LARGE SCALE GENOMIC DNA]</scope>
    <source>
        <strain evidence="5">VdLs.17 / ATCC MYA-4575 / FGSC 10137</strain>
    </source>
</reference>
<organism evidence="4 5">
    <name type="scientific">Verticillium dahliae (strain VdLs.17 / ATCC MYA-4575 / FGSC 10137)</name>
    <name type="common">Verticillium wilt</name>
    <dbReference type="NCBI Taxonomy" id="498257"/>
    <lineage>
        <taxon>Eukaryota</taxon>
        <taxon>Fungi</taxon>
        <taxon>Dikarya</taxon>
        <taxon>Ascomycota</taxon>
        <taxon>Pezizomycotina</taxon>
        <taxon>Sordariomycetes</taxon>
        <taxon>Hypocreomycetidae</taxon>
        <taxon>Glomerellales</taxon>
        <taxon>Plectosphaerellaceae</taxon>
        <taxon>Verticillium</taxon>
    </lineage>
</organism>
<accession>G2WXS5</accession>
<keyword evidence="1" id="KW-0539">Nucleus</keyword>
<dbReference type="GO" id="GO:0000981">
    <property type="term" value="F:DNA-binding transcription factor activity, RNA polymerase II-specific"/>
    <property type="evidence" value="ECO:0007669"/>
    <property type="project" value="InterPro"/>
</dbReference>
<dbReference type="eggNOG" id="ENOG502R6ZU">
    <property type="taxonomic scope" value="Eukaryota"/>
</dbReference>
<dbReference type="OrthoDB" id="426882at2759"/>
<dbReference type="AlphaFoldDB" id="G2WXS5"/>
<keyword evidence="5" id="KW-1185">Reference proteome</keyword>
<evidence type="ECO:0000259" key="3">
    <source>
        <dbReference type="PROSITE" id="PS50048"/>
    </source>
</evidence>
<dbReference type="InParanoid" id="G2WXS5"/>
<dbReference type="PROSITE" id="PS00463">
    <property type="entry name" value="ZN2_CY6_FUNGAL_1"/>
    <property type="match status" value="1"/>
</dbReference>
<dbReference type="OMA" id="TDVACWP"/>
<dbReference type="PANTHER" id="PTHR47256">
    <property type="entry name" value="ZN(II)2CYS6 TRANSCRIPTION FACTOR (EUROFUNG)-RELATED"/>
    <property type="match status" value="1"/>
</dbReference>
<dbReference type="Proteomes" id="UP000001611">
    <property type="component" value="Chromosome 3"/>
</dbReference>
<dbReference type="InterPro" id="IPR001138">
    <property type="entry name" value="Zn2Cys6_DnaBD"/>
</dbReference>
<dbReference type="Gene3D" id="4.10.240.10">
    <property type="entry name" value="Zn(2)-C6 fungal-type DNA-binding domain"/>
    <property type="match status" value="1"/>
</dbReference>
<dbReference type="STRING" id="498257.G2WXS5"/>
<evidence type="ECO:0000256" key="2">
    <source>
        <dbReference type="SAM" id="MobiDB-lite"/>
    </source>
</evidence>
<dbReference type="SUPFAM" id="SSF57701">
    <property type="entry name" value="Zn2/Cys6 DNA-binding domain"/>
    <property type="match status" value="1"/>
</dbReference>
<dbReference type="GeneID" id="20703870"/>
<dbReference type="CDD" id="cd00067">
    <property type="entry name" value="GAL4"/>
    <property type="match status" value="1"/>
</dbReference>
<feature type="domain" description="Zn(2)-C6 fungal-type" evidence="3">
    <location>
        <begin position="40"/>
        <end position="70"/>
    </location>
</feature>
<name>G2WXS5_VERDV</name>
<dbReference type="HOGENOM" id="CLU_126704_1_0_1"/>
<dbReference type="EMBL" id="DS572698">
    <property type="protein sequence ID" value="EGY20883.1"/>
    <property type="molecule type" value="Genomic_DNA"/>
</dbReference>
<evidence type="ECO:0000313" key="4">
    <source>
        <dbReference type="EMBL" id="EGY20883.1"/>
    </source>
</evidence>
<dbReference type="PROSITE" id="PS50048">
    <property type="entry name" value="ZN2_CY6_FUNGAL_2"/>
    <property type="match status" value="1"/>
</dbReference>
<dbReference type="InterPro" id="IPR053187">
    <property type="entry name" value="Notoamide_regulator"/>
</dbReference>
<dbReference type="PANTHER" id="PTHR47256:SF1">
    <property type="entry name" value="ZN(II)2CYS6 TRANSCRIPTION FACTOR (EUROFUNG)"/>
    <property type="match status" value="1"/>
</dbReference>
<dbReference type="InterPro" id="IPR036864">
    <property type="entry name" value="Zn2-C6_fun-type_DNA-bd_sf"/>
</dbReference>
<proteinExistence type="predicted"/>
<dbReference type="KEGG" id="vda:VDAG_02407"/>
<protein>
    <recommendedName>
        <fullName evidence="3">Zn(2)-C6 fungal-type domain-containing protein</fullName>
    </recommendedName>
</protein>
<dbReference type="Pfam" id="PF00172">
    <property type="entry name" value="Zn_clus"/>
    <property type="match status" value="1"/>
</dbReference>